<feature type="compositionally biased region" description="Polar residues" evidence="2">
    <location>
        <begin position="98"/>
        <end position="109"/>
    </location>
</feature>
<feature type="region of interest" description="Disordered" evidence="2">
    <location>
        <begin position="806"/>
        <end position="828"/>
    </location>
</feature>
<dbReference type="VEuPathDB" id="TriTrypDB:Lsey_0152_0100"/>
<evidence type="ECO:0000313" key="4">
    <source>
        <dbReference type="Proteomes" id="UP000038009"/>
    </source>
</evidence>
<sequence length="1111" mass="123149">MSHRPSDSSSSRSSQEPSPAVERTAASDGAMMPPSVANTARRHGASGENSWSQRRTRSPRFPSFRRTSPQQPGPPQRTRHDSPLGATHSTAPHRRRSPQTQRASSADTLSQHHRNTLTIAEAEAVRVARNFSMDMYRSLHKRKFASLHEELDFLRRDFVASRRTLARLHEENARLERELLSRHQEVEQLQNQIEEAYRGLDEGPSRAPLSARPSLRSSRHARSAYRGGPGSARQRQRDSHDAPASWADMMIEEEAEKQAGVSADVAMGGTSKAKEKSGAKGSSTDEHPSSRGSSPSSRASAPPSTPSRISLVQTTRTPLALYAKTTRIRKAAKAHAGEGGVDLQALIRDLRANLARRDTSLNEAQMELSALQGSQHRLRTELSAAQAQLLQAKQQRDHIQSEATALEEKKAAQEKELDACRSQTQQLLKERDILQRRLTTAELLYEHTGSRGGGGGVDTLAADADLRQIRDGASSSAPSSGRHMRDQLQLYRAKWQAAEDEMDHLHTRLSQLQRQLVSLGVDTALGVSGSATEQQDDHGSSNALEVTAQQRAEHALELETLRRQHQEQLQLHAEEIQRLQRRLDRAQENAAFHEDQLRQQRQDDTRQHHNEVQALQTQLRTVQGELVKAQQDREHLARQLRRSTEQETTLEVARDQVNQLKQRLGEVGAELAQVRGREKEISLNIQRERMARAKAEHDVETAQEALARERKEVFYLQEETKLLREQLGVQEASVASHESRDRASSSLTTDTTDEGRCRSFTKVGVDCGDAAALASELKGYVSLMRVNTTLQRRIEELEAQVATLKFQSPPSPPRFPLSPSTSDAFPRDDLHRSISSPAAPVVCASEPLPAPSVADAPQDSEVRRLKGELEVVLQTQRELLSSCAEAEKDRRLLVEDNVVLANGIELLEKRLGKLQAAITAERAHSRSETLPKRHLPTQRIKKEEKRKGRPVRKHIDLPLPPPHDILPSTEDSRLRQRLQSARAQDQHVLYDTFQKAYCDPLLADKLAGQPPCPCCLHGGTIPLPNTFLSFSAPHLQPVECELRGDAASAPTTPPANASTAPPPSACTPSPAPAPQNRCDGSSSPLHSPRLHVHGSVLPPVHYPSLILKSSV</sequence>
<feature type="coiled-coil region" evidence="1">
    <location>
        <begin position="361"/>
        <end position="437"/>
    </location>
</feature>
<protein>
    <submittedName>
        <fullName evidence="3">Actin-interacting protein-like protein</fullName>
    </submittedName>
</protein>
<dbReference type="OMA" id="LYRSKWQ"/>
<evidence type="ECO:0000256" key="2">
    <source>
        <dbReference type="SAM" id="MobiDB-lite"/>
    </source>
</evidence>
<feature type="region of interest" description="Disordered" evidence="2">
    <location>
        <begin position="268"/>
        <end position="313"/>
    </location>
</feature>
<feature type="coiled-coil region" evidence="1">
    <location>
        <begin position="158"/>
        <end position="192"/>
    </location>
</feature>
<feature type="compositionally biased region" description="Pro residues" evidence="2">
    <location>
        <begin position="1060"/>
        <end position="1073"/>
    </location>
</feature>
<evidence type="ECO:0000313" key="3">
    <source>
        <dbReference type="EMBL" id="KPI86036.1"/>
    </source>
</evidence>
<feature type="region of interest" description="Disordered" evidence="2">
    <location>
        <begin position="591"/>
        <end position="611"/>
    </location>
</feature>
<organism evidence="3 4">
    <name type="scientific">Leptomonas seymouri</name>
    <dbReference type="NCBI Taxonomy" id="5684"/>
    <lineage>
        <taxon>Eukaryota</taxon>
        <taxon>Discoba</taxon>
        <taxon>Euglenozoa</taxon>
        <taxon>Kinetoplastea</taxon>
        <taxon>Metakinetoplastina</taxon>
        <taxon>Trypanosomatida</taxon>
        <taxon>Trypanosomatidae</taxon>
        <taxon>Leishmaniinae</taxon>
        <taxon>Leptomonas</taxon>
    </lineage>
</organism>
<comment type="caution">
    <text evidence="3">The sequence shown here is derived from an EMBL/GenBank/DDBJ whole genome shotgun (WGS) entry which is preliminary data.</text>
</comment>
<accession>A0A0N0P545</accession>
<dbReference type="PANTHER" id="PTHR45615:SF80">
    <property type="entry name" value="GRIP DOMAIN-CONTAINING PROTEIN"/>
    <property type="match status" value="1"/>
</dbReference>
<proteinExistence type="predicted"/>
<feature type="compositionally biased region" description="Low complexity" evidence="2">
    <location>
        <begin position="205"/>
        <end position="216"/>
    </location>
</feature>
<feature type="region of interest" description="Disordered" evidence="2">
    <location>
        <begin position="730"/>
        <end position="754"/>
    </location>
</feature>
<dbReference type="PANTHER" id="PTHR45615">
    <property type="entry name" value="MYOSIN HEAVY CHAIN, NON-MUSCLE"/>
    <property type="match status" value="1"/>
</dbReference>
<evidence type="ECO:0000256" key="1">
    <source>
        <dbReference type="SAM" id="Coils"/>
    </source>
</evidence>
<feature type="region of interest" description="Disordered" evidence="2">
    <location>
        <begin position="1"/>
        <end position="114"/>
    </location>
</feature>
<keyword evidence="4" id="KW-1185">Reference proteome</keyword>
<feature type="region of interest" description="Disordered" evidence="2">
    <location>
        <begin position="935"/>
        <end position="968"/>
    </location>
</feature>
<name>A0A0N0P545_LEPSE</name>
<feature type="region of interest" description="Disordered" evidence="2">
    <location>
        <begin position="197"/>
        <end position="243"/>
    </location>
</feature>
<dbReference type="Proteomes" id="UP000038009">
    <property type="component" value="Unassembled WGS sequence"/>
</dbReference>
<feature type="region of interest" description="Disordered" evidence="2">
    <location>
        <begin position="1045"/>
        <end position="1092"/>
    </location>
</feature>
<reference evidence="3 4" key="1">
    <citation type="journal article" date="2015" name="PLoS Pathog.">
        <title>Leptomonas seymouri: Adaptations to the Dixenous Life Cycle Analyzed by Genome Sequencing, Transcriptome Profiling and Co-infection with Leishmania donovani.</title>
        <authorList>
            <person name="Kraeva N."/>
            <person name="Butenko A."/>
            <person name="Hlavacova J."/>
            <person name="Kostygov A."/>
            <person name="Myskova J."/>
            <person name="Grybchuk D."/>
            <person name="Lestinova T."/>
            <person name="Votypka J."/>
            <person name="Volf P."/>
            <person name="Opperdoes F."/>
            <person name="Flegontov P."/>
            <person name="Lukes J."/>
            <person name="Yurchenko V."/>
        </authorList>
    </citation>
    <scope>NUCLEOTIDE SEQUENCE [LARGE SCALE GENOMIC DNA]</scope>
    <source>
        <strain evidence="3 4">ATCC 30220</strain>
    </source>
</reference>
<keyword evidence="1" id="KW-0175">Coiled coil</keyword>
<feature type="compositionally biased region" description="Low complexity" evidence="2">
    <location>
        <begin position="1046"/>
        <end position="1059"/>
    </location>
</feature>
<feature type="compositionally biased region" description="Low complexity" evidence="2">
    <location>
        <begin position="290"/>
        <end position="310"/>
    </location>
</feature>
<dbReference type="OrthoDB" id="273818at2759"/>
<feature type="compositionally biased region" description="Basic and acidic residues" evidence="2">
    <location>
        <begin position="272"/>
        <end position="289"/>
    </location>
</feature>
<gene>
    <name evidence="3" type="ORF">ABL78_4905</name>
</gene>
<feature type="compositionally biased region" description="Low complexity" evidence="2">
    <location>
        <begin position="59"/>
        <end position="70"/>
    </location>
</feature>
<feature type="compositionally biased region" description="Low complexity" evidence="2">
    <location>
        <begin position="7"/>
        <end position="19"/>
    </location>
</feature>
<dbReference type="AlphaFoldDB" id="A0A0N0P545"/>
<dbReference type="EMBL" id="LJSK01000152">
    <property type="protein sequence ID" value="KPI86036.1"/>
    <property type="molecule type" value="Genomic_DNA"/>
</dbReference>